<evidence type="ECO:0000256" key="1">
    <source>
        <dbReference type="ARBA" id="ARBA00004123"/>
    </source>
</evidence>
<dbReference type="PANTHER" id="PTHR45740">
    <property type="entry name" value="POLY [ADP-RIBOSE] POLYMERASE"/>
    <property type="match status" value="1"/>
</dbReference>
<dbReference type="InterPro" id="IPR000571">
    <property type="entry name" value="Znf_CCCH"/>
</dbReference>
<dbReference type="EMBL" id="CALNXK010000080">
    <property type="protein sequence ID" value="CAH3146949.1"/>
    <property type="molecule type" value="Genomic_DNA"/>
</dbReference>
<evidence type="ECO:0000259" key="6">
    <source>
        <dbReference type="PROSITE" id="PS50918"/>
    </source>
</evidence>
<organism evidence="8 9">
    <name type="scientific">Porites lobata</name>
    <dbReference type="NCBI Taxonomy" id="104759"/>
    <lineage>
        <taxon>Eukaryota</taxon>
        <taxon>Metazoa</taxon>
        <taxon>Cnidaria</taxon>
        <taxon>Anthozoa</taxon>
        <taxon>Hexacorallia</taxon>
        <taxon>Scleractinia</taxon>
        <taxon>Fungiina</taxon>
        <taxon>Poritidae</taxon>
        <taxon>Porites</taxon>
    </lineage>
</organism>
<reference evidence="8 9" key="1">
    <citation type="submission" date="2022-05" db="EMBL/GenBank/DDBJ databases">
        <authorList>
            <consortium name="Genoscope - CEA"/>
            <person name="William W."/>
        </authorList>
    </citation>
    <scope>NUCLEOTIDE SEQUENCE [LARGE SCALE GENOMIC DNA]</scope>
</reference>
<dbReference type="PROSITE" id="PS51059">
    <property type="entry name" value="PARP_CATALYTIC"/>
    <property type="match status" value="1"/>
</dbReference>
<dbReference type="Pfam" id="PF00644">
    <property type="entry name" value="PARP"/>
    <property type="match status" value="1"/>
</dbReference>
<feature type="domain" description="PARP catalytic" evidence="7">
    <location>
        <begin position="265"/>
        <end position="465"/>
    </location>
</feature>
<sequence>GDPTAKVLAPVVQTLDCAIHSINQHYPHFDQLGPRLEICLCPQGNKAGTIICPDAPLGKCTMGANCLYKHCPLPYCWQFRESTTDAWTNLSPKTNVGIEMRYCDVEKLEVQLVLFTPGQGNVNATINFENMTMQCEFATVSLRRLSTPSYIQAPGKRLATKWIWYWKDDNGWEEYDGKISREMAQENIEADYLNEERLYFFHINERKYMITFYEKSMRQRNMDPRYWTERSVRRRPQFVAESELHSRTSFFSLFNSFPSVYNIVQPISRRLMGYDNTFKRILLSADSEEFKKVETLFHKTILKRKAKITVIEKIKNAFLNERYKRKRDQIKNILKVSDNDNVERLLFHGTSSNVIDAICKHNFDHRCHGKNGTKYGKGSYFAVKASYSNNYCSGQTRFMFLARVLTGEFKQGDESLHRPPLKDPRNPASDLYDSCVDNESSPSIFVIFNDEQCYPAYLITYDDII</sequence>
<evidence type="ECO:0000313" key="9">
    <source>
        <dbReference type="Proteomes" id="UP001159405"/>
    </source>
</evidence>
<evidence type="ECO:0008006" key="10">
    <source>
        <dbReference type="Google" id="ProtNLM"/>
    </source>
</evidence>
<comment type="similarity">
    <text evidence="3">Belongs to the ARTD/PARP family.</text>
</comment>
<dbReference type="PANTHER" id="PTHR45740:SF2">
    <property type="entry name" value="POLY [ADP-RIBOSE] POLYMERASE"/>
    <property type="match status" value="1"/>
</dbReference>
<keyword evidence="9" id="KW-1185">Reference proteome</keyword>
<keyword evidence="4" id="KW-0863">Zinc-finger</keyword>
<keyword evidence="4" id="KW-0479">Metal-binding</keyword>
<accession>A0ABN8PRZ3</accession>
<feature type="domain" description="WWE" evidence="6">
    <location>
        <begin position="150"/>
        <end position="234"/>
    </location>
</feature>
<keyword evidence="4" id="KW-0862">Zinc</keyword>
<dbReference type="Proteomes" id="UP001159405">
    <property type="component" value="Unassembled WGS sequence"/>
</dbReference>
<dbReference type="SUPFAM" id="SSF56399">
    <property type="entry name" value="ADP-ribosylation"/>
    <property type="match status" value="1"/>
</dbReference>
<evidence type="ECO:0000256" key="3">
    <source>
        <dbReference type="ARBA" id="ARBA00024347"/>
    </source>
</evidence>
<dbReference type="InterPro" id="IPR037197">
    <property type="entry name" value="WWE_dom_sf"/>
</dbReference>
<dbReference type="InterPro" id="IPR012317">
    <property type="entry name" value="Poly(ADP-ribose)pol_cat_dom"/>
</dbReference>
<feature type="domain" description="C3H1-type" evidence="5">
    <location>
        <begin position="46"/>
        <end position="73"/>
    </location>
</feature>
<dbReference type="InterPro" id="IPR051712">
    <property type="entry name" value="ARTD-AVP"/>
</dbReference>
<dbReference type="InterPro" id="IPR004170">
    <property type="entry name" value="WWE_dom"/>
</dbReference>
<dbReference type="PROSITE" id="PS50103">
    <property type="entry name" value="ZF_C3H1"/>
    <property type="match status" value="1"/>
</dbReference>
<dbReference type="SUPFAM" id="SSF117839">
    <property type="entry name" value="WWE domain"/>
    <property type="match status" value="1"/>
</dbReference>
<feature type="zinc finger region" description="C3H1-type" evidence="4">
    <location>
        <begin position="46"/>
        <end position="73"/>
    </location>
</feature>
<dbReference type="PROSITE" id="PS50918">
    <property type="entry name" value="WWE"/>
    <property type="match status" value="1"/>
</dbReference>
<keyword evidence="2" id="KW-0539">Nucleus</keyword>
<feature type="non-terminal residue" evidence="8">
    <location>
        <position position="1"/>
    </location>
</feature>
<comment type="caution">
    <text evidence="8">The sequence shown here is derived from an EMBL/GenBank/DDBJ whole genome shotgun (WGS) entry which is preliminary data.</text>
</comment>
<dbReference type="Gene3D" id="3.30.720.50">
    <property type="match status" value="1"/>
</dbReference>
<dbReference type="Gene3D" id="3.90.228.10">
    <property type="match status" value="1"/>
</dbReference>
<evidence type="ECO:0000313" key="8">
    <source>
        <dbReference type="EMBL" id="CAH3146949.1"/>
    </source>
</evidence>
<comment type="subcellular location">
    <subcellularLocation>
        <location evidence="1">Nucleus</location>
    </subcellularLocation>
</comment>
<evidence type="ECO:0000259" key="5">
    <source>
        <dbReference type="PROSITE" id="PS50103"/>
    </source>
</evidence>
<evidence type="ECO:0000256" key="4">
    <source>
        <dbReference type="PROSITE-ProRule" id="PRU00723"/>
    </source>
</evidence>
<gene>
    <name evidence="8" type="ORF">PLOB_00045949</name>
</gene>
<dbReference type="Pfam" id="PF23466">
    <property type="entry name" value="WWE_4"/>
    <property type="match status" value="1"/>
</dbReference>
<evidence type="ECO:0000256" key="2">
    <source>
        <dbReference type="ARBA" id="ARBA00023242"/>
    </source>
</evidence>
<dbReference type="CDD" id="cd01439">
    <property type="entry name" value="TCCD_inducible_PARP_like"/>
    <property type="match status" value="1"/>
</dbReference>
<protein>
    <recommendedName>
        <fullName evidence="10">Poly [ADP-ribose] polymerase</fullName>
    </recommendedName>
</protein>
<dbReference type="Pfam" id="PF02825">
    <property type="entry name" value="WWE"/>
    <property type="match status" value="1"/>
</dbReference>
<name>A0ABN8PRZ3_9CNID</name>
<proteinExistence type="inferred from homology"/>
<evidence type="ECO:0000259" key="7">
    <source>
        <dbReference type="PROSITE" id="PS51059"/>
    </source>
</evidence>